<keyword evidence="1" id="KW-1133">Transmembrane helix</keyword>
<protein>
    <recommendedName>
        <fullName evidence="4">PDZ domain-containing protein</fullName>
    </recommendedName>
</protein>
<evidence type="ECO:0000313" key="2">
    <source>
        <dbReference type="EMBL" id="NHN33939.1"/>
    </source>
</evidence>
<comment type="caution">
    <text evidence="2">The sequence shown here is derived from an EMBL/GenBank/DDBJ whole genome shotgun (WGS) entry which is preliminary data.</text>
</comment>
<keyword evidence="1" id="KW-0472">Membrane</keyword>
<evidence type="ECO:0000256" key="1">
    <source>
        <dbReference type="SAM" id="Phobius"/>
    </source>
</evidence>
<evidence type="ECO:0000313" key="3">
    <source>
        <dbReference type="Proteomes" id="UP001165962"/>
    </source>
</evidence>
<dbReference type="RefSeq" id="WP_166154405.1">
    <property type="nucleotide sequence ID" value="NZ_JAAOIW010000015.1"/>
</dbReference>
<feature type="transmembrane region" description="Helical" evidence="1">
    <location>
        <begin position="229"/>
        <end position="249"/>
    </location>
</feature>
<dbReference type="EMBL" id="JAAOIW010000015">
    <property type="protein sequence ID" value="NHN33939.1"/>
    <property type="molecule type" value="Genomic_DNA"/>
</dbReference>
<sequence>MKSIIFSKYVLILFISIQLWFVYISSQYPVIGVNVEQDAMGSWVVSSIAQRNVALQAGLQIGDVIERVNDGDPNQFASIMKWRTIDQAKDVHITRNDIPLLISFQVDRNFSDFDVLALTVSAIALVGSLLLLKNKQNSPSAKYLSLILLDMEGVFMALGASIRGDAMGKIMIFLLVMLVPILFLHFFVVFLKEKQDYLLPISFLKRMYTMIILGIILLSQLVYFVPTPITYPIFRFNLMFCITSVALIFSESS</sequence>
<accession>A0ABX0JHT5</accession>
<keyword evidence="3" id="KW-1185">Reference proteome</keyword>
<keyword evidence="1" id="KW-0812">Transmembrane</keyword>
<feature type="transmembrane region" description="Helical" evidence="1">
    <location>
        <begin position="9"/>
        <end position="26"/>
    </location>
</feature>
<dbReference type="Proteomes" id="UP001165962">
    <property type="component" value="Unassembled WGS sequence"/>
</dbReference>
<feature type="transmembrane region" description="Helical" evidence="1">
    <location>
        <begin position="115"/>
        <end position="132"/>
    </location>
</feature>
<evidence type="ECO:0008006" key="4">
    <source>
        <dbReference type="Google" id="ProtNLM"/>
    </source>
</evidence>
<dbReference type="InterPro" id="IPR036034">
    <property type="entry name" value="PDZ_sf"/>
</dbReference>
<reference evidence="2" key="1">
    <citation type="submission" date="2020-03" db="EMBL/GenBank/DDBJ databases">
        <title>Draft sequencing of Paenibacilllus sp. S3N08.</title>
        <authorList>
            <person name="Kim D.-U."/>
        </authorList>
    </citation>
    <scope>NUCLEOTIDE SEQUENCE</scope>
    <source>
        <strain evidence="2">S3N08</strain>
    </source>
</reference>
<dbReference type="SUPFAM" id="SSF50156">
    <property type="entry name" value="PDZ domain-like"/>
    <property type="match status" value="1"/>
</dbReference>
<feature type="transmembrane region" description="Helical" evidence="1">
    <location>
        <begin position="170"/>
        <end position="191"/>
    </location>
</feature>
<proteinExistence type="predicted"/>
<name>A0ABX0JHT5_9BACL</name>
<organism evidence="2 3">
    <name type="scientific">Paenibacillus agricola</name>
    <dbReference type="NCBI Taxonomy" id="2716264"/>
    <lineage>
        <taxon>Bacteria</taxon>
        <taxon>Bacillati</taxon>
        <taxon>Bacillota</taxon>
        <taxon>Bacilli</taxon>
        <taxon>Bacillales</taxon>
        <taxon>Paenibacillaceae</taxon>
        <taxon>Paenibacillus</taxon>
    </lineage>
</organism>
<gene>
    <name evidence="2" type="ORF">G9U52_29400</name>
</gene>
<feature type="transmembrane region" description="Helical" evidence="1">
    <location>
        <begin position="203"/>
        <end position="223"/>
    </location>
</feature>